<dbReference type="EMBL" id="BMNA01000001">
    <property type="protein sequence ID" value="GGL85692.1"/>
    <property type="molecule type" value="Genomic_DNA"/>
</dbReference>
<feature type="transmembrane region" description="Helical" evidence="1">
    <location>
        <begin position="73"/>
        <end position="93"/>
    </location>
</feature>
<sequence length="94" mass="9951">MAAAELVPDPRSSEWAAGGHGTLDHVTGAVAVVLVLALVVGLVLYLSRWRRVRGATSRYDAARRAFGERGARGIVLGSFAVAAVFLVLAVLHWV</sequence>
<reference evidence="2" key="2">
    <citation type="submission" date="2020-09" db="EMBL/GenBank/DDBJ databases">
        <authorList>
            <person name="Sun Q."/>
            <person name="Zhou Y."/>
        </authorList>
    </citation>
    <scope>NUCLEOTIDE SEQUENCE</scope>
    <source>
        <strain evidence="2">CGMCC 4.7308</strain>
    </source>
</reference>
<proteinExistence type="predicted"/>
<keyword evidence="1" id="KW-1133">Transmembrane helix</keyword>
<evidence type="ECO:0000313" key="2">
    <source>
        <dbReference type="EMBL" id="GGL85692.1"/>
    </source>
</evidence>
<feature type="transmembrane region" description="Helical" evidence="1">
    <location>
        <begin position="26"/>
        <end position="46"/>
    </location>
</feature>
<gene>
    <name evidence="2" type="ORF">GCM10011594_01710</name>
</gene>
<keyword evidence="1" id="KW-0472">Membrane</keyword>
<comment type="caution">
    <text evidence="2">The sequence shown here is derived from an EMBL/GenBank/DDBJ whole genome shotgun (WGS) entry which is preliminary data.</text>
</comment>
<organism evidence="2 3">
    <name type="scientific">Nakamurella endophytica</name>
    <dbReference type="NCBI Taxonomy" id="1748367"/>
    <lineage>
        <taxon>Bacteria</taxon>
        <taxon>Bacillati</taxon>
        <taxon>Actinomycetota</taxon>
        <taxon>Actinomycetes</taxon>
        <taxon>Nakamurellales</taxon>
        <taxon>Nakamurellaceae</taxon>
        <taxon>Nakamurella</taxon>
    </lineage>
</organism>
<dbReference type="Proteomes" id="UP000655208">
    <property type="component" value="Unassembled WGS sequence"/>
</dbReference>
<accession>A0A917W9P0</accession>
<dbReference type="AlphaFoldDB" id="A0A917W9P0"/>
<keyword evidence="1" id="KW-0812">Transmembrane</keyword>
<protein>
    <submittedName>
        <fullName evidence="2">Uncharacterized protein</fullName>
    </submittedName>
</protein>
<evidence type="ECO:0000313" key="3">
    <source>
        <dbReference type="Proteomes" id="UP000655208"/>
    </source>
</evidence>
<name>A0A917W9P0_9ACTN</name>
<reference evidence="2" key="1">
    <citation type="journal article" date="2014" name="Int. J. Syst. Evol. Microbiol.">
        <title>Complete genome sequence of Corynebacterium casei LMG S-19264T (=DSM 44701T), isolated from a smear-ripened cheese.</title>
        <authorList>
            <consortium name="US DOE Joint Genome Institute (JGI-PGF)"/>
            <person name="Walter F."/>
            <person name="Albersmeier A."/>
            <person name="Kalinowski J."/>
            <person name="Ruckert C."/>
        </authorList>
    </citation>
    <scope>NUCLEOTIDE SEQUENCE</scope>
    <source>
        <strain evidence="2">CGMCC 4.7308</strain>
    </source>
</reference>
<dbReference type="RefSeq" id="WP_188939628.1">
    <property type="nucleotide sequence ID" value="NZ_BMNA01000001.1"/>
</dbReference>
<evidence type="ECO:0000256" key="1">
    <source>
        <dbReference type="SAM" id="Phobius"/>
    </source>
</evidence>
<keyword evidence="3" id="KW-1185">Reference proteome</keyword>